<evidence type="ECO:0000313" key="1">
    <source>
        <dbReference type="EMBL" id="MBX65685.1"/>
    </source>
</evidence>
<organism evidence="1">
    <name type="scientific">Rhizophora mucronata</name>
    <name type="common">Asiatic mangrove</name>
    <dbReference type="NCBI Taxonomy" id="61149"/>
    <lineage>
        <taxon>Eukaryota</taxon>
        <taxon>Viridiplantae</taxon>
        <taxon>Streptophyta</taxon>
        <taxon>Embryophyta</taxon>
        <taxon>Tracheophyta</taxon>
        <taxon>Spermatophyta</taxon>
        <taxon>Magnoliopsida</taxon>
        <taxon>eudicotyledons</taxon>
        <taxon>Gunneridae</taxon>
        <taxon>Pentapetalae</taxon>
        <taxon>rosids</taxon>
        <taxon>fabids</taxon>
        <taxon>Malpighiales</taxon>
        <taxon>Rhizophoraceae</taxon>
        <taxon>Rhizophora</taxon>
    </lineage>
</organism>
<sequence>MLFNRMKDLVKHKLKLN</sequence>
<proteinExistence type="predicted"/>
<dbReference type="EMBL" id="GGEC01085201">
    <property type="protein sequence ID" value="MBX65685.1"/>
    <property type="molecule type" value="Transcribed_RNA"/>
</dbReference>
<dbReference type="AlphaFoldDB" id="A0A2P2QFI8"/>
<protein>
    <submittedName>
        <fullName evidence="1">Uncharacterized protein</fullName>
    </submittedName>
</protein>
<name>A0A2P2QFI8_RHIMU</name>
<accession>A0A2P2QFI8</accession>
<reference evidence="1" key="1">
    <citation type="submission" date="2018-02" db="EMBL/GenBank/DDBJ databases">
        <title>Rhizophora mucronata_Transcriptome.</title>
        <authorList>
            <person name="Meera S.P."/>
            <person name="Sreeshan A."/>
            <person name="Augustine A."/>
        </authorList>
    </citation>
    <scope>NUCLEOTIDE SEQUENCE</scope>
    <source>
        <tissue evidence="1">Leaf</tissue>
    </source>
</reference>